<dbReference type="AlphaFoldDB" id="A0A0C2MB26"/>
<name>A0A0C2MB26_THEKT</name>
<evidence type="ECO:0000313" key="2">
    <source>
        <dbReference type="Proteomes" id="UP000031668"/>
    </source>
</evidence>
<protein>
    <submittedName>
        <fullName evidence="1">Uncharacterized protein</fullName>
    </submittedName>
</protein>
<comment type="caution">
    <text evidence="1">The sequence shown here is derived from an EMBL/GenBank/DDBJ whole genome shotgun (WGS) entry which is preliminary data.</text>
</comment>
<organism evidence="1 2">
    <name type="scientific">Thelohanellus kitauei</name>
    <name type="common">Myxosporean</name>
    <dbReference type="NCBI Taxonomy" id="669202"/>
    <lineage>
        <taxon>Eukaryota</taxon>
        <taxon>Metazoa</taxon>
        <taxon>Cnidaria</taxon>
        <taxon>Myxozoa</taxon>
        <taxon>Myxosporea</taxon>
        <taxon>Bivalvulida</taxon>
        <taxon>Platysporina</taxon>
        <taxon>Myxobolidae</taxon>
        <taxon>Thelohanellus</taxon>
    </lineage>
</organism>
<accession>A0A0C2MB26</accession>
<proteinExistence type="predicted"/>
<dbReference type="EMBL" id="JWZT01004411">
    <property type="protein sequence ID" value="KII64171.1"/>
    <property type="molecule type" value="Genomic_DNA"/>
</dbReference>
<dbReference type="Proteomes" id="UP000031668">
    <property type="component" value="Unassembled WGS sequence"/>
</dbReference>
<sequence length="122" mass="14207">MLSQNEPFRGSSMPDCRLAREHRSRIITMGIPEPWKEDHKTLKIRRDVARHHTTRKTNITLVPTTIPNEQTTRNTPGIITDIQRVENVRLTFLVDFYSSQSSLERFSHVSIRFHDSTDPNVP</sequence>
<evidence type="ECO:0000313" key="1">
    <source>
        <dbReference type="EMBL" id="KII64171.1"/>
    </source>
</evidence>
<reference evidence="1 2" key="1">
    <citation type="journal article" date="2014" name="Genome Biol. Evol.">
        <title>The genome of the myxosporean Thelohanellus kitauei shows adaptations to nutrient acquisition within its fish host.</title>
        <authorList>
            <person name="Yang Y."/>
            <person name="Xiong J."/>
            <person name="Zhou Z."/>
            <person name="Huo F."/>
            <person name="Miao W."/>
            <person name="Ran C."/>
            <person name="Liu Y."/>
            <person name="Zhang J."/>
            <person name="Feng J."/>
            <person name="Wang M."/>
            <person name="Wang M."/>
            <person name="Wang L."/>
            <person name="Yao B."/>
        </authorList>
    </citation>
    <scope>NUCLEOTIDE SEQUENCE [LARGE SCALE GENOMIC DNA]</scope>
    <source>
        <strain evidence="1">Wuqing</strain>
    </source>
</reference>
<keyword evidence="2" id="KW-1185">Reference proteome</keyword>
<gene>
    <name evidence="1" type="ORF">RF11_03226</name>
</gene>